<evidence type="ECO:0000313" key="4">
    <source>
        <dbReference type="Proteomes" id="UP000295794"/>
    </source>
</evidence>
<dbReference type="EMBL" id="UGHR01000001">
    <property type="protein sequence ID" value="STQ89805.1"/>
    <property type="molecule type" value="Genomic_DNA"/>
</dbReference>
<proteinExistence type="predicted"/>
<evidence type="ECO:0000313" key="3">
    <source>
        <dbReference type="Proteomes" id="UP000255108"/>
    </source>
</evidence>
<reference evidence="1 3" key="1">
    <citation type="submission" date="2018-06" db="EMBL/GenBank/DDBJ databases">
        <authorList>
            <consortium name="Pathogen Informatics"/>
            <person name="Doyle S."/>
        </authorList>
    </citation>
    <scope>NUCLEOTIDE SEQUENCE [LARGE SCALE GENOMIC DNA]</scope>
    <source>
        <strain evidence="1 3">NCTC11159</strain>
    </source>
</reference>
<evidence type="ECO:0000313" key="1">
    <source>
        <dbReference type="EMBL" id="STQ89805.1"/>
    </source>
</evidence>
<dbReference type="AlphaFoldDB" id="A0A377Q4W7"/>
<name>A0A377Q4W7_9NEIS</name>
<dbReference type="Proteomes" id="UP000255108">
    <property type="component" value="Unassembled WGS sequence"/>
</dbReference>
<gene>
    <name evidence="2" type="ORF">EV682_11482</name>
    <name evidence="1" type="ORF">NCTC11159_00855</name>
</gene>
<keyword evidence="4" id="KW-1185">Reference proteome</keyword>
<dbReference type="Proteomes" id="UP000295794">
    <property type="component" value="Unassembled WGS sequence"/>
</dbReference>
<reference evidence="2 4" key="2">
    <citation type="submission" date="2019-03" db="EMBL/GenBank/DDBJ databases">
        <title>Genomic Encyclopedia of Type Strains, Phase IV (KMG-IV): sequencing the most valuable type-strain genomes for metagenomic binning, comparative biology and taxonomic classification.</title>
        <authorList>
            <person name="Goeker M."/>
        </authorList>
    </citation>
    <scope>NUCLEOTIDE SEQUENCE [LARGE SCALE GENOMIC DNA]</scope>
    <source>
        <strain evidence="2 4">DSM 3764</strain>
    </source>
</reference>
<dbReference type="EMBL" id="SMBT01000014">
    <property type="protein sequence ID" value="TCU82709.1"/>
    <property type="molecule type" value="Genomic_DNA"/>
</dbReference>
<dbReference type="RefSeq" id="WP_115226212.1">
    <property type="nucleotide sequence ID" value="NZ_CAWOLO010000014.1"/>
</dbReference>
<dbReference type="OrthoDB" id="8592489at2"/>
<protein>
    <submittedName>
        <fullName evidence="1">Uncharacterized protein</fullName>
    </submittedName>
</protein>
<evidence type="ECO:0000313" key="2">
    <source>
        <dbReference type="EMBL" id="TCU82709.1"/>
    </source>
</evidence>
<accession>A0A377Q4W7</accession>
<organism evidence="1 3">
    <name type="scientific">Iodobacter fluviatilis</name>
    <dbReference type="NCBI Taxonomy" id="537"/>
    <lineage>
        <taxon>Bacteria</taxon>
        <taxon>Pseudomonadati</taxon>
        <taxon>Pseudomonadota</taxon>
        <taxon>Betaproteobacteria</taxon>
        <taxon>Neisseriales</taxon>
        <taxon>Chitinibacteraceae</taxon>
        <taxon>Iodobacter</taxon>
    </lineage>
</organism>
<sequence length="72" mass="7977">MSDISAIKSYVVNLNQALKQTSQQTTQQLEQIANRVSKKSEAATDVGLASIQRSNAMNEVLSEYRNKIDTFA</sequence>